<protein>
    <submittedName>
        <fullName evidence="1">Uncharacterized protein</fullName>
    </submittedName>
</protein>
<evidence type="ECO:0000313" key="1">
    <source>
        <dbReference type="EMBL" id="MBX47697.1"/>
    </source>
</evidence>
<accession>A0A2P2NYU4</accession>
<sequence>MGSSLGKICELHIEHDHKWIFVNKYYDSN</sequence>
<organism evidence="1">
    <name type="scientific">Rhizophora mucronata</name>
    <name type="common">Asiatic mangrove</name>
    <dbReference type="NCBI Taxonomy" id="61149"/>
    <lineage>
        <taxon>Eukaryota</taxon>
        <taxon>Viridiplantae</taxon>
        <taxon>Streptophyta</taxon>
        <taxon>Embryophyta</taxon>
        <taxon>Tracheophyta</taxon>
        <taxon>Spermatophyta</taxon>
        <taxon>Magnoliopsida</taxon>
        <taxon>eudicotyledons</taxon>
        <taxon>Gunneridae</taxon>
        <taxon>Pentapetalae</taxon>
        <taxon>rosids</taxon>
        <taxon>fabids</taxon>
        <taxon>Malpighiales</taxon>
        <taxon>Rhizophoraceae</taxon>
        <taxon>Rhizophora</taxon>
    </lineage>
</organism>
<proteinExistence type="predicted"/>
<dbReference type="EMBL" id="GGEC01067213">
    <property type="protein sequence ID" value="MBX47697.1"/>
    <property type="molecule type" value="Transcribed_RNA"/>
</dbReference>
<name>A0A2P2NYU4_RHIMU</name>
<dbReference type="AlphaFoldDB" id="A0A2P2NYU4"/>
<reference evidence="1" key="1">
    <citation type="submission" date="2018-02" db="EMBL/GenBank/DDBJ databases">
        <title>Rhizophora mucronata_Transcriptome.</title>
        <authorList>
            <person name="Meera S.P."/>
            <person name="Sreeshan A."/>
            <person name="Augustine A."/>
        </authorList>
    </citation>
    <scope>NUCLEOTIDE SEQUENCE</scope>
    <source>
        <tissue evidence="1">Leaf</tissue>
    </source>
</reference>